<evidence type="ECO:0000256" key="13">
    <source>
        <dbReference type="PIRSR" id="PIRSR000808-1"/>
    </source>
</evidence>
<dbReference type="RefSeq" id="WP_038060370.1">
    <property type="nucleotide sequence ID" value="NZ_JPSL02000035.1"/>
</dbReference>
<feature type="binding site" evidence="14">
    <location>
        <position position="184"/>
    </location>
    <ligand>
        <name>Zn(2+)</name>
        <dbReference type="ChEBI" id="CHEBI:29105"/>
    </ligand>
</feature>
<dbReference type="PIRSF" id="PIRSF000808">
    <property type="entry name" value="GalT"/>
    <property type="match status" value="1"/>
</dbReference>
<dbReference type="GO" id="GO:0005737">
    <property type="term" value="C:cytoplasm"/>
    <property type="evidence" value="ECO:0007669"/>
    <property type="project" value="TreeGrafter"/>
</dbReference>
<protein>
    <recommendedName>
        <fullName evidence="5 12">Galactose-1-phosphate uridylyltransferase</fullName>
        <ecNumber evidence="4 12">2.7.7.12</ecNumber>
    </recommendedName>
</protein>
<dbReference type="InterPro" id="IPR005849">
    <property type="entry name" value="GalP_Utransf_N"/>
</dbReference>
<keyword evidence="11 15" id="KW-0119">Carbohydrate metabolism</keyword>
<evidence type="ECO:0000256" key="11">
    <source>
        <dbReference type="ARBA" id="ARBA00023277"/>
    </source>
</evidence>
<dbReference type="NCBIfam" id="TIGR00209">
    <property type="entry name" value="galT_1"/>
    <property type="match status" value="1"/>
</dbReference>
<keyword evidence="6 15" id="KW-0808">Transferase</keyword>
<name>A0A0A2WWB8_THEFI</name>
<comment type="similarity">
    <text evidence="3 15">Belongs to the galactose-1-phosphate uridylyltransferase type 1 family.</text>
</comment>
<evidence type="ECO:0000256" key="10">
    <source>
        <dbReference type="ARBA" id="ARBA00023144"/>
    </source>
</evidence>
<dbReference type="Gene3D" id="3.30.428.10">
    <property type="entry name" value="HIT-like"/>
    <property type="match status" value="2"/>
</dbReference>
<feature type="active site" description="Tele-UMP-histidine intermediate" evidence="13">
    <location>
        <position position="186"/>
    </location>
</feature>
<evidence type="ECO:0000256" key="6">
    <source>
        <dbReference type="ARBA" id="ARBA00022679"/>
    </source>
</evidence>
<evidence type="ECO:0000256" key="4">
    <source>
        <dbReference type="ARBA" id="ARBA00012384"/>
    </source>
</evidence>
<dbReference type="PANTHER" id="PTHR11943:SF1">
    <property type="entry name" value="GALACTOSE-1-PHOSPHATE URIDYLYLTRANSFERASE"/>
    <property type="match status" value="1"/>
</dbReference>
<dbReference type="GO" id="GO:0008108">
    <property type="term" value="F:UDP-glucose:hexose-1-phosphate uridylyltransferase activity"/>
    <property type="evidence" value="ECO:0007669"/>
    <property type="project" value="UniProtKB-UniRule"/>
</dbReference>
<evidence type="ECO:0000259" key="16">
    <source>
        <dbReference type="Pfam" id="PF01087"/>
    </source>
</evidence>
<gene>
    <name evidence="18" type="ORF">THFILI_01165</name>
</gene>
<dbReference type="InterPro" id="IPR019779">
    <property type="entry name" value="GalP_UDPtransf1_His-AS"/>
</dbReference>
<keyword evidence="19" id="KW-1185">Reference proteome</keyword>
<accession>A0A0A2WWB8</accession>
<evidence type="ECO:0000256" key="14">
    <source>
        <dbReference type="PIRSR" id="PIRSR000808-3"/>
    </source>
</evidence>
<dbReference type="PROSITE" id="PS00117">
    <property type="entry name" value="GAL_P_UDP_TRANSF_I"/>
    <property type="match status" value="1"/>
</dbReference>
<evidence type="ECO:0000259" key="17">
    <source>
        <dbReference type="Pfam" id="PF02744"/>
    </source>
</evidence>
<comment type="caution">
    <text evidence="18">The sequence shown here is derived from an EMBL/GenBank/DDBJ whole genome shotgun (WGS) entry which is preliminary data.</text>
</comment>
<evidence type="ECO:0000313" key="18">
    <source>
        <dbReference type="EMBL" id="KGQ23077.1"/>
    </source>
</evidence>
<dbReference type="EC" id="2.7.7.12" evidence="4 12"/>
<feature type="binding site" evidence="14">
    <location>
        <position position="71"/>
    </location>
    <ligand>
        <name>Zn(2+)</name>
        <dbReference type="ChEBI" id="CHEBI:29105"/>
    </ligand>
</feature>
<dbReference type="GO" id="GO:0008270">
    <property type="term" value="F:zinc ion binding"/>
    <property type="evidence" value="ECO:0007669"/>
    <property type="project" value="InterPro"/>
</dbReference>
<evidence type="ECO:0000256" key="3">
    <source>
        <dbReference type="ARBA" id="ARBA00010951"/>
    </source>
</evidence>
<reference evidence="18 19" key="1">
    <citation type="journal article" date="2015" name="Genome Announc.">
        <title>Draft Genome Sequence of the Thermophile Thermus filiformis ATCC 43280, Producer of Carotenoid-(Di)glucoside-Branched Fatty Acid (Di)esters and Source of Hyperthermostable Enzymes of Biotechnological Interest.</title>
        <authorList>
            <person name="Mandelli F."/>
            <person name="Oliveira Ramires B."/>
            <person name="Couger M.B."/>
            <person name="Paixao D.A."/>
            <person name="Camilo C.M."/>
            <person name="Polikarpov I."/>
            <person name="Prade R."/>
            <person name="Riano-Pachon D.M."/>
            <person name="Squina F.M."/>
        </authorList>
    </citation>
    <scope>NUCLEOTIDE SEQUENCE [LARGE SCALE GENOMIC DNA]</scope>
    <source>
        <strain evidence="18 19">ATCC 43280</strain>
    </source>
</reference>
<sequence length="348" mass="40182">MERFFKHFHRKRDGRALYLYGLKPLEASPLPELEEPLAAASHLRWHPLRGEWVVYAAHRQERTFLPPKEHCPLCPGREGGFPTEIPFSDFQVAVFQNRFPAFVPDPFPPPEGLPVPVEAARGRCEVVVYTPRHTGSLASLSEEERRLLVEVWVDRYQELYAQEEVRFVMPFENRGEAVGVTLHHPHGQIYAYPFVPPVLEREARAFREGAVLEALFPHLSPYRVDEEGGLLAFVPPFARYPYEVWIAPRRRHPGPWTFSEEERWAFARLLGRVVARYDALFGEPFPYVMVFHASPKGEEAFFHFHVEFYPPKRTRDKLKFLAGTELGAGTFVVDALPEETARLLKEAL</sequence>
<dbReference type="Proteomes" id="UP000030364">
    <property type="component" value="Unassembled WGS sequence"/>
</dbReference>
<keyword evidence="9 14" id="KW-0862">Zinc</keyword>
<evidence type="ECO:0000256" key="2">
    <source>
        <dbReference type="ARBA" id="ARBA00004947"/>
    </source>
</evidence>
<dbReference type="InterPro" id="IPR001937">
    <property type="entry name" value="GalP_UDPtransf1"/>
</dbReference>
<feature type="binding site" evidence="14">
    <location>
        <position position="133"/>
    </location>
    <ligand>
        <name>Zn(2+)</name>
        <dbReference type="ChEBI" id="CHEBI:29105"/>
    </ligand>
</feature>
<evidence type="ECO:0000256" key="12">
    <source>
        <dbReference type="NCBIfam" id="TIGR00209"/>
    </source>
</evidence>
<proteinExistence type="inferred from homology"/>
<evidence type="ECO:0000256" key="9">
    <source>
        <dbReference type="ARBA" id="ARBA00022833"/>
    </source>
</evidence>
<dbReference type="UniPathway" id="UPA00214"/>
<evidence type="ECO:0000313" key="19">
    <source>
        <dbReference type="Proteomes" id="UP000030364"/>
    </source>
</evidence>
<dbReference type="Pfam" id="PF01087">
    <property type="entry name" value="GalP_UDP_transf"/>
    <property type="match status" value="1"/>
</dbReference>
<keyword evidence="10 15" id="KW-0299">Galactose metabolism</keyword>
<dbReference type="PATRIC" id="fig|276.5.peg.68"/>
<comment type="pathway">
    <text evidence="2 15">Carbohydrate metabolism; galactose metabolism.</text>
</comment>
<dbReference type="OrthoDB" id="9769064at2"/>
<dbReference type="SUPFAM" id="SSF54197">
    <property type="entry name" value="HIT-like"/>
    <property type="match status" value="2"/>
</dbReference>
<evidence type="ECO:0000256" key="15">
    <source>
        <dbReference type="RuleBase" id="RU000506"/>
    </source>
</evidence>
<feature type="domain" description="Galactose-1-phosphate uridyl transferase N-terminal" evidence="16">
    <location>
        <begin position="39"/>
        <end position="196"/>
    </location>
</feature>
<dbReference type="PANTHER" id="PTHR11943">
    <property type="entry name" value="GALACTOSE-1-PHOSPHATE URIDYLYLTRANSFERASE"/>
    <property type="match status" value="1"/>
</dbReference>
<feature type="binding site" evidence="14">
    <location>
        <position position="74"/>
    </location>
    <ligand>
        <name>Zn(2+)</name>
        <dbReference type="ChEBI" id="CHEBI:29105"/>
    </ligand>
</feature>
<keyword evidence="7 15" id="KW-0548">Nucleotidyltransferase</keyword>
<comment type="cofactor">
    <cofactor evidence="14">
        <name>Zn(2+)</name>
        <dbReference type="ChEBI" id="CHEBI:29105"/>
    </cofactor>
    <text evidence="14">Binds 1 zinc ion per subunit.</text>
</comment>
<evidence type="ECO:0000256" key="7">
    <source>
        <dbReference type="ARBA" id="ARBA00022695"/>
    </source>
</evidence>
<dbReference type="EMBL" id="JPSL02000035">
    <property type="protein sequence ID" value="KGQ23077.1"/>
    <property type="molecule type" value="Genomic_DNA"/>
</dbReference>
<evidence type="ECO:0000256" key="8">
    <source>
        <dbReference type="ARBA" id="ARBA00022723"/>
    </source>
</evidence>
<dbReference type="AlphaFoldDB" id="A0A0A2WWB8"/>
<evidence type="ECO:0000256" key="5">
    <source>
        <dbReference type="ARBA" id="ARBA00016340"/>
    </source>
</evidence>
<dbReference type="Pfam" id="PF02744">
    <property type="entry name" value="GalP_UDP_tr_C"/>
    <property type="match status" value="1"/>
</dbReference>
<comment type="catalytic activity">
    <reaction evidence="1 15">
        <text>alpha-D-galactose 1-phosphate + UDP-alpha-D-glucose = alpha-D-glucose 1-phosphate + UDP-alpha-D-galactose</text>
        <dbReference type="Rhea" id="RHEA:13989"/>
        <dbReference type="ChEBI" id="CHEBI:58336"/>
        <dbReference type="ChEBI" id="CHEBI:58601"/>
        <dbReference type="ChEBI" id="CHEBI:58885"/>
        <dbReference type="ChEBI" id="CHEBI:66914"/>
        <dbReference type="EC" id="2.7.7.12"/>
    </reaction>
</comment>
<dbReference type="GO" id="GO:0033499">
    <property type="term" value="P:galactose catabolic process via UDP-galactose, Leloir pathway"/>
    <property type="evidence" value="ECO:0007669"/>
    <property type="project" value="TreeGrafter"/>
</dbReference>
<evidence type="ECO:0000256" key="1">
    <source>
        <dbReference type="ARBA" id="ARBA00001107"/>
    </source>
</evidence>
<dbReference type="InterPro" id="IPR005850">
    <property type="entry name" value="GalP_Utransf_C"/>
</dbReference>
<feature type="domain" description="Galactose-1-phosphate uridyl transferase C-terminal" evidence="17">
    <location>
        <begin position="230"/>
        <end position="345"/>
    </location>
</feature>
<dbReference type="InterPro" id="IPR036265">
    <property type="entry name" value="HIT-like_sf"/>
</dbReference>
<dbReference type="STRING" id="276.THFILI_01165"/>
<organism evidence="18 19">
    <name type="scientific">Thermus filiformis</name>
    <dbReference type="NCBI Taxonomy" id="276"/>
    <lineage>
        <taxon>Bacteria</taxon>
        <taxon>Thermotogati</taxon>
        <taxon>Deinococcota</taxon>
        <taxon>Deinococci</taxon>
        <taxon>Thermales</taxon>
        <taxon>Thermaceae</taxon>
        <taxon>Thermus</taxon>
    </lineage>
</organism>
<keyword evidence="8 14" id="KW-0479">Metal-binding</keyword>